<dbReference type="PANTHER" id="PTHR30026">
    <property type="entry name" value="OUTER MEMBRANE PROTEIN TOLC"/>
    <property type="match status" value="1"/>
</dbReference>
<dbReference type="SUPFAM" id="SSF56954">
    <property type="entry name" value="Outer membrane efflux proteins (OEP)"/>
    <property type="match status" value="1"/>
</dbReference>
<dbReference type="AlphaFoldDB" id="A0A3B0WJF8"/>
<dbReference type="GO" id="GO:1990281">
    <property type="term" value="C:efflux pump complex"/>
    <property type="evidence" value="ECO:0007669"/>
    <property type="project" value="TreeGrafter"/>
</dbReference>
<dbReference type="GO" id="GO:0015288">
    <property type="term" value="F:porin activity"/>
    <property type="evidence" value="ECO:0007669"/>
    <property type="project" value="TreeGrafter"/>
</dbReference>
<dbReference type="NCBIfam" id="TIGR01844">
    <property type="entry name" value="type_I_sec_TolC"/>
    <property type="match status" value="1"/>
</dbReference>
<evidence type="ECO:0000313" key="8">
    <source>
        <dbReference type="EMBL" id="VAW49559.1"/>
    </source>
</evidence>
<reference evidence="8" key="1">
    <citation type="submission" date="2018-06" db="EMBL/GenBank/DDBJ databases">
        <authorList>
            <person name="Zhirakovskaya E."/>
        </authorList>
    </citation>
    <scope>NUCLEOTIDE SEQUENCE</scope>
</reference>
<gene>
    <name evidence="8" type="ORF">MNBD_GAMMA04-514</name>
</gene>
<evidence type="ECO:0000256" key="2">
    <source>
        <dbReference type="ARBA" id="ARBA00022448"/>
    </source>
</evidence>
<dbReference type="EMBL" id="UOFB01000361">
    <property type="protein sequence ID" value="VAW49559.1"/>
    <property type="molecule type" value="Genomic_DNA"/>
</dbReference>
<evidence type="ECO:0000256" key="1">
    <source>
        <dbReference type="ARBA" id="ARBA00004442"/>
    </source>
</evidence>
<dbReference type="PANTHER" id="PTHR30026:SF20">
    <property type="entry name" value="OUTER MEMBRANE PROTEIN TOLC"/>
    <property type="match status" value="1"/>
</dbReference>
<dbReference type="InterPro" id="IPR010130">
    <property type="entry name" value="T1SS_OMP_TolC"/>
</dbReference>
<keyword evidence="6" id="KW-0998">Cell outer membrane</keyword>
<keyword evidence="2" id="KW-0813">Transport</keyword>
<dbReference type="Gene3D" id="1.20.1600.10">
    <property type="entry name" value="Outer membrane efflux proteins (OEP)"/>
    <property type="match status" value="1"/>
</dbReference>
<sequence length="448" mass="51462">MVTNIVKTILLSIVINQSVIPHSLAVENLLDIYQLALESDPYLKQVALSYDIAIERKQQALSPLLPNISMSANLSNNVQKRTYDVSQFNGEEDFNSQGYSLSLSQSLFRYENHLRYTQENQRIKQTNVELEHAKQSLMIQVVERYFDILAAQDNLRFVAAEKQTIQRQLEQVKNRLEAGLSAITDLYETQARLDSTIALEIEAQNQLQNSLETLRKTTNQYHEKLAPLHDIQTFNAPVPLDIKHWVSVALKNNLEIMALRHNHEYLRQDIDTQRAGHYPTLDLTLQYSKSNSGGGNFGDSETEDRIIGLQLDMPIYQGGLIRSKTRVATKTYNQHQEKLESTIRTVRSQTREAYLGVMASIARISALKQAVRSNHQAIEAIQAGYNEGMRTTFDVLQSSKELYRTQRDYQRARYDYILNSLKLKQATGQLFLLNLTQVNNWLNEEKRL</sequence>
<evidence type="ECO:0000256" key="5">
    <source>
        <dbReference type="ARBA" id="ARBA00023136"/>
    </source>
</evidence>
<protein>
    <submittedName>
        <fullName evidence="8">Type I secretion outer membrane protein, TolC family</fullName>
    </submittedName>
</protein>
<comment type="subcellular location">
    <subcellularLocation>
        <location evidence="1">Cell outer membrane</location>
    </subcellularLocation>
</comment>
<proteinExistence type="predicted"/>
<dbReference type="GO" id="GO:0015562">
    <property type="term" value="F:efflux transmembrane transporter activity"/>
    <property type="evidence" value="ECO:0007669"/>
    <property type="project" value="InterPro"/>
</dbReference>
<organism evidence="8">
    <name type="scientific">hydrothermal vent metagenome</name>
    <dbReference type="NCBI Taxonomy" id="652676"/>
    <lineage>
        <taxon>unclassified sequences</taxon>
        <taxon>metagenomes</taxon>
        <taxon>ecological metagenomes</taxon>
    </lineage>
</organism>
<evidence type="ECO:0000256" key="3">
    <source>
        <dbReference type="ARBA" id="ARBA00022452"/>
    </source>
</evidence>
<dbReference type="InterPro" id="IPR003423">
    <property type="entry name" value="OMP_efflux"/>
</dbReference>
<keyword evidence="3" id="KW-1134">Transmembrane beta strand</keyword>
<keyword evidence="4" id="KW-0812">Transmembrane</keyword>
<dbReference type="InterPro" id="IPR051906">
    <property type="entry name" value="TolC-like"/>
</dbReference>
<keyword evidence="7" id="KW-0175">Coiled coil</keyword>
<keyword evidence="5" id="KW-0472">Membrane</keyword>
<evidence type="ECO:0000256" key="4">
    <source>
        <dbReference type="ARBA" id="ARBA00022692"/>
    </source>
</evidence>
<evidence type="ECO:0000256" key="7">
    <source>
        <dbReference type="SAM" id="Coils"/>
    </source>
</evidence>
<feature type="coiled-coil region" evidence="7">
    <location>
        <begin position="116"/>
        <end position="175"/>
    </location>
</feature>
<name>A0A3B0WJF8_9ZZZZ</name>
<accession>A0A3B0WJF8</accession>
<evidence type="ECO:0000256" key="6">
    <source>
        <dbReference type="ARBA" id="ARBA00023237"/>
    </source>
</evidence>
<dbReference type="GO" id="GO:0009279">
    <property type="term" value="C:cell outer membrane"/>
    <property type="evidence" value="ECO:0007669"/>
    <property type="project" value="UniProtKB-SubCell"/>
</dbReference>
<dbReference type="Pfam" id="PF02321">
    <property type="entry name" value="OEP"/>
    <property type="match status" value="2"/>
</dbReference>